<dbReference type="InterPro" id="IPR000700">
    <property type="entry name" value="PAS-assoc_C"/>
</dbReference>
<dbReference type="PANTHER" id="PTHR43065">
    <property type="entry name" value="SENSOR HISTIDINE KINASE"/>
    <property type="match status" value="1"/>
</dbReference>
<evidence type="ECO:0000259" key="12">
    <source>
        <dbReference type="PROSITE" id="PS50113"/>
    </source>
</evidence>
<keyword evidence="9" id="KW-1133">Transmembrane helix</keyword>
<keyword evidence="9" id="KW-0812">Transmembrane</keyword>
<dbReference type="PROSITE" id="PS50113">
    <property type="entry name" value="PAC"/>
    <property type="match status" value="1"/>
</dbReference>
<dbReference type="EMBL" id="CP036259">
    <property type="protein sequence ID" value="QDR81721.1"/>
    <property type="molecule type" value="Genomic_DNA"/>
</dbReference>
<feature type="transmembrane region" description="Helical" evidence="9">
    <location>
        <begin position="94"/>
        <end position="117"/>
    </location>
</feature>
<dbReference type="SUPFAM" id="SSF55874">
    <property type="entry name" value="ATPase domain of HSP90 chaperone/DNA topoisomerase II/histidine kinase"/>
    <property type="match status" value="1"/>
</dbReference>
<evidence type="ECO:0000256" key="8">
    <source>
        <dbReference type="ARBA" id="ARBA00023012"/>
    </source>
</evidence>
<dbReference type="Pfam" id="PF00512">
    <property type="entry name" value="HisKA"/>
    <property type="match status" value="1"/>
</dbReference>
<dbReference type="SUPFAM" id="SSF55785">
    <property type="entry name" value="PYP-like sensor domain (PAS domain)"/>
    <property type="match status" value="1"/>
</dbReference>
<dbReference type="Pfam" id="PF02518">
    <property type="entry name" value="HATPase_c"/>
    <property type="match status" value="1"/>
</dbReference>
<evidence type="ECO:0000256" key="1">
    <source>
        <dbReference type="ARBA" id="ARBA00000085"/>
    </source>
</evidence>
<keyword evidence="7" id="KW-0067">ATP-binding</keyword>
<organism evidence="13 14">
    <name type="scientific">Sporomusa termitida</name>
    <dbReference type="NCBI Taxonomy" id="2377"/>
    <lineage>
        <taxon>Bacteria</taxon>
        <taxon>Bacillati</taxon>
        <taxon>Bacillota</taxon>
        <taxon>Negativicutes</taxon>
        <taxon>Selenomonadales</taxon>
        <taxon>Sporomusaceae</taxon>
        <taxon>Sporomusa</taxon>
    </lineage>
</organism>
<dbReference type="RefSeq" id="WP_144351181.1">
    <property type="nucleotide sequence ID" value="NZ_CP036259.1"/>
</dbReference>
<dbReference type="InterPro" id="IPR035965">
    <property type="entry name" value="PAS-like_dom_sf"/>
</dbReference>
<evidence type="ECO:0000256" key="6">
    <source>
        <dbReference type="ARBA" id="ARBA00022777"/>
    </source>
</evidence>
<dbReference type="Gene3D" id="3.30.565.10">
    <property type="entry name" value="Histidine kinase-like ATPase, C-terminal domain"/>
    <property type="match status" value="1"/>
</dbReference>
<feature type="domain" description="PAC" evidence="12">
    <location>
        <begin position="285"/>
        <end position="337"/>
    </location>
</feature>
<dbReference type="OrthoDB" id="1672409at2"/>
<dbReference type="GO" id="GO:0005524">
    <property type="term" value="F:ATP binding"/>
    <property type="evidence" value="ECO:0007669"/>
    <property type="project" value="UniProtKB-KW"/>
</dbReference>
<evidence type="ECO:0000259" key="11">
    <source>
        <dbReference type="PROSITE" id="PS50112"/>
    </source>
</evidence>
<dbReference type="Gene3D" id="3.30.450.20">
    <property type="entry name" value="PAS domain"/>
    <property type="match status" value="1"/>
</dbReference>
<feature type="transmembrane region" description="Helical" evidence="9">
    <location>
        <begin position="123"/>
        <end position="143"/>
    </location>
</feature>
<name>A0A517DWI9_9FIRM</name>
<dbReference type="PROSITE" id="PS50112">
    <property type="entry name" value="PAS"/>
    <property type="match status" value="1"/>
</dbReference>
<dbReference type="PANTHER" id="PTHR43065:SF46">
    <property type="entry name" value="C4-DICARBOXYLATE TRANSPORT SENSOR PROTEIN DCTB"/>
    <property type="match status" value="1"/>
</dbReference>
<sequence>MDYIQLSVIGSSIGTISIVLVYIYLYVLYREPYMGIWALSWLILLSRFVIFDSGLLSWKQSDLGITTYQMLNIISALLFVWGTCNFINKPLSKWWFYGVVGIFFLNAALNVLCSSVVYKLFPTLFICCAAILWLGLTFIRYLALPAIGRLITGYAFILWSLLSLALPFSVAGSWFAPWGYLLGGILRMVIALGTLIVYFEKTRADLVNKETQYRLLAENAIDVIYHYQLLPEAKLEYITPSVLSVTGYSPEEYYADNKLVLKLIHPDDRCLFDRFISNLPHSVELPLTLRLICKDKTTLWIEQKCVPIYDGKGQLIALEGIIRDITVRKKLEQMTSRFDKMNMVGNMAATVAHEIRNPLTTVRGYLQVLGRKEKYQTEQEKFKLMIEEIDRANNIIREYLSLSQNKAMNFKIGSLNNIIEALLPLIQADATTSKIYTQIELARIPGLLLDENEIRQLLLNLVRNSIEAMPAGGNLIIRTFAEDTKVVLSISDQGSGIPAHVLDKLGTPFITTKDTGTGLGLPICYQIAHRHNAVIKINTSDEGTTFLVNFTLSVIKNSKSL</sequence>
<accession>A0A517DWI9</accession>
<feature type="domain" description="Histidine kinase" evidence="10">
    <location>
        <begin position="350"/>
        <end position="554"/>
    </location>
</feature>
<protein>
    <recommendedName>
        <fullName evidence="2">histidine kinase</fullName>
        <ecNumber evidence="2">2.7.13.3</ecNumber>
    </recommendedName>
</protein>
<dbReference type="InterPro" id="IPR036890">
    <property type="entry name" value="HATPase_C_sf"/>
</dbReference>
<dbReference type="SMART" id="SM00388">
    <property type="entry name" value="HisKA"/>
    <property type="match status" value="1"/>
</dbReference>
<keyword evidence="8" id="KW-0902">Two-component regulatory system</keyword>
<feature type="transmembrane region" description="Helical" evidence="9">
    <location>
        <begin position="178"/>
        <end position="199"/>
    </location>
</feature>
<dbReference type="InterPro" id="IPR003661">
    <property type="entry name" value="HisK_dim/P_dom"/>
</dbReference>
<keyword evidence="6 13" id="KW-0418">Kinase</keyword>
<feature type="transmembrane region" description="Helical" evidence="9">
    <location>
        <begin position="36"/>
        <end position="56"/>
    </location>
</feature>
<dbReference type="InterPro" id="IPR005467">
    <property type="entry name" value="His_kinase_dom"/>
</dbReference>
<dbReference type="CDD" id="cd00130">
    <property type="entry name" value="PAS"/>
    <property type="match status" value="1"/>
</dbReference>
<dbReference type="Gene3D" id="1.10.287.130">
    <property type="match status" value="1"/>
</dbReference>
<dbReference type="InterPro" id="IPR003594">
    <property type="entry name" value="HATPase_dom"/>
</dbReference>
<dbReference type="InterPro" id="IPR001610">
    <property type="entry name" value="PAC"/>
</dbReference>
<keyword evidence="3" id="KW-0597">Phosphoprotein</keyword>
<comment type="catalytic activity">
    <reaction evidence="1">
        <text>ATP + protein L-histidine = ADP + protein N-phospho-L-histidine.</text>
        <dbReference type="EC" id="2.7.13.3"/>
    </reaction>
</comment>
<dbReference type="EC" id="2.7.13.3" evidence="2"/>
<feature type="transmembrane region" description="Helical" evidence="9">
    <location>
        <begin position="6"/>
        <end position="29"/>
    </location>
</feature>
<evidence type="ECO:0000313" key="14">
    <source>
        <dbReference type="Proteomes" id="UP000320776"/>
    </source>
</evidence>
<feature type="domain" description="PAS" evidence="11">
    <location>
        <begin position="209"/>
        <end position="269"/>
    </location>
</feature>
<dbReference type="InterPro" id="IPR036097">
    <property type="entry name" value="HisK_dim/P_sf"/>
</dbReference>
<feature type="transmembrane region" description="Helical" evidence="9">
    <location>
        <begin position="68"/>
        <end position="87"/>
    </location>
</feature>
<evidence type="ECO:0000256" key="5">
    <source>
        <dbReference type="ARBA" id="ARBA00022741"/>
    </source>
</evidence>
<keyword evidence="4 13" id="KW-0808">Transferase</keyword>
<evidence type="ECO:0000259" key="10">
    <source>
        <dbReference type="PROSITE" id="PS50109"/>
    </source>
</evidence>
<dbReference type="PROSITE" id="PS50109">
    <property type="entry name" value="HIS_KIN"/>
    <property type="match status" value="1"/>
</dbReference>
<keyword evidence="5" id="KW-0547">Nucleotide-binding</keyword>
<evidence type="ECO:0000256" key="3">
    <source>
        <dbReference type="ARBA" id="ARBA00022553"/>
    </source>
</evidence>
<dbReference type="InterPro" id="IPR000014">
    <property type="entry name" value="PAS"/>
</dbReference>
<dbReference type="KEGG" id="sted:SPTER_31330"/>
<evidence type="ECO:0000313" key="13">
    <source>
        <dbReference type="EMBL" id="QDR81721.1"/>
    </source>
</evidence>
<dbReference type="PRINTS" id="PR00344">
    <property type="entry name" value="BCTRLSENSOR"/>
</dbReference>
<feature type="transmembrane region" description="Helical" evidence="9">
    <location>
        <begin position="150"/>
        <end position="172"/>
    </location>
</feature>
<dbReference type="AlphaFoldDB" id="A0A517DWI9"/>
<gene>
    <name evidence="13" type="primary">sasA_14</name>
    <name evidence="13" type="ORF">SPTER_31330</name>
</gene>
<dbReference type="InterPro" id="IPR013655">
    <property type="entry name" value="PAS_fold_3"/>
</dbReference>
<proteinExistence type="predicted"/>
<dbReference type="GO" id="GO:0000155">
    <property type="term" value="F:phosphorelay sensor kinase activity"/>
    <property type="evidence" value="ECO:0007669"/>
    <property type="project" value="InterPro"/>
</dbReference>
<dbReference type="SMART" id="SM00086">
    <property type="entry name" value="PAC"/>
    <property type="match status" value="1"/>
</dbReference>
<evidence type="ECO:0000256" key="9">
    <source>
        <dbReference type="SAM" id="Phobius"/>
    </source>
</evidence>
<evidence type="ECO:0000256" key="7">
    <source>
        <dbReference type="ARBA" id="ARBA00022840"/>
    </source>
</evidence>
<dbReference type="CDD" id="cd00082">
    <property type="entry name" value="HisKA"/>
    <property type="match status" value="1"/>
</dbReference>
<dbReference type="Proteomes" id="UP000320776">
    <property type="component" value="Chromosome"/>
</dbReference>
<keyword evidence="9" id="KW-0472">Membrane</keyword>
<reference evidence="13 14" key="1">
    <citation type="submission" date="2019-02" db="EMBL/GenBank/DDBJ databases">
        <title>Closed genome of Sporomusa termitida DSM 4440.</title>
        <authorList>
            <person name="Poehlein A."/>
            <person name="Daniel R."/>
        </authorList>
    </citation>
    <scope>NUCLEOTIDE SEQUENCE [LARGE SCALE GENOMIC DNA]</scope>
    <source>
        <strain evidence="13 14">DSM 4440</strain>
    </source>
</reference>
<evidence type="ECO:0000256" key="2">
    <source>
        <dbReference type="ARBA" id="ARBA00012438"/>
    </source>
</evidence>
<dbReference type="InterPro" id="IPR004358">
    <property type="entry name" value="Sig_transdc_His_kin-like_C"/>
</dbReference>
<dbReference type="Pfam" id="PF08447">
    <property type="entry name" value="PAS_3"/>
    <property type="match status" value="1"/>
</dbReference>
<evidence type="ECO:0000256" key="4">
    <source>
        <dbReference type="ARBA" id="ARBA00022679"/>
    </source>
</evidence>
<dbReference type="SUPFAM" id="SSF47384">
    <property type="entry name" value="Homodimeric domain of signal transducing histidine kinase"/>
    <property type="match status" value="1"/>
</dbReference>
<dbReference type="SMART" id="SM00387">
    <property type="entry name" value="HATPase_c"/>
    <property type="match status" value="1"/>
</dbReference>
<keyword evidence="14" id="KW-1185">Reference proteome</keyword>
<dbReference type="NCBIfam" id="TIGR00229">
    <property type="entry name" value="sensory_box"/>
    <property type="match status" value="1"/>
</dbReference>